<proteinExistence type="inferred from homology"/>
<keyword evidence="5" id="KW-0143">Chaperone</keyword>
<dbReference type="PANTHER" id="PTHR30251:SF2">
    <property type="entry name" value="FIMBRIAL CHAPERONE YADV-RELATED"/>
    <property type="match status" value="1"/>
</dbReference>
<dbReference type="Gene3D" id="2.60.40.10">
    <property type="entry name" value="Immunoglobulins"/>
    <property type="match status" value="2"/>
</dbReference>
<dbReference type="PANTHER" id="PTHR30251">
    <property type="entry name" value="PILUS ASSEMBLY CHAPERONE"/>
    <property type="match status" value="1"/>
</dbReference>
<dbReference type="EMBL" id="LOXM01000001">
    <property type="protein sequence ID" value="KVG77027.1"/>
    <property type="molecule type" value="Genomic_DNA"/>
</dbReference>
<dbReference type="InterPro" id="IPR008962">
    <property type="entry name" value="PapD-like_sf"/>
</dbReference>
<dbReference type="Pfam" id="PF00345">
    <property type="entry name" value="PapD_N"/>
    <property type="match status" value="1"/>
</dbReference>
<evidence type="ECO:0000256" key="5">
    <source>
        <dbReference type="ARBA" id="ARBA00023186"/>
    </source>
</evidence>
<evidence type="ECO:0000259" key="7">
    <source>
        <dbReference type="Pfam" id="PF02753"/>
    </source>
</evidence>
<dbReference type="InterPro" id="IPR050643">
    <property type="entry name" value="Periplasmic_pilus_chap"/>
</dbReference>
<dbReference type="InterPro" id="IPR016148">
    <property type="entry name" value="Pili_assmbl_chaperone_C"/>
</dbReference>
<comment type="similarity">
    <text evidence="2">Belongs to the periplasmic pilus chaperone family.</text>
</comment>
<evidence type="ECO:0000256" key="2">
    <source>
        <dbReference type="ARBA" id="ARBA00007399"/>
    </source>
</evidence>
<comment type="subcellular location">
    <subcellularLocation>
        <location evidence="1">Periplasm</location>
    </subcellularLocation>
</comment>
<reference evidence="8 9" key="1">
    <citation type="submission" date="2015-11" db="EMBL/GenBank/DDBJ databases">
        <title>Expanding the genomic diversity of Burkholderia species for the development of highly accurate diagnostics.</title>
        <authorList>
            <person name="Sahl J."/>
            <person name="Keim P."/>
            <person name="Wagner D."/>
        </authorList>
    </citation>
    <scope>NUCLEOTIDE SEQUENCE [LARGE SCALE GENOMIC DNA]</scope>
    <source>
        <strain evidence="8 9">MSMB2036</strain>
    </source>
</reference>
<gene>
    <name evidence="8" type="ORF">WJ33_01620</name>
</gene>
<organism evidence="8 9">
    <name type="scientific">Burkholderia ubonensis</name>
    <dbReference type="NCBI Taxonomy" id="101571"/>
    <lineage>
        <taxon>Bacteria</taxon>
        <taxon>Pseudomonadati</taxon>
        <taxon>Pseudomonadota</taxon>
        <taxon>Betaproteobacteria</taxon>
        <taxon>Burkholderiales</taxon>
        <taxon>Burkholderiaceae</taxon>
        <taxon>Burkholderia</taxon>
        <taxon>Burkholderia cepacia complex</taxon>
    </lineage>
</organism>
<accession>A0A103RZT7</accession>
<dbReference type="AlphaFoldDB" id="A0A103RZT7"/>
<comment type="caution">
    <text evidence="8">The sequence shown here is derived from an EMBL/GenBank/DDBJ whole genome shotgun (WGS) entry which is preliminary data.</text>
</comment>
<protein>
    <submittedName>
        <fullName evidence="8">Uncharacterized protein</fullName>
    </submittedName>
</protein>
<dbReference type="SUPFAM" id="SSF49584">
    <property type="entry name" value="Periplasmic chaperone C-domain"/>
    <property type="match status" value="1"/>
</dbReference>
<evidence type="ECO:0000313" key="9">
    <source>
        <dbReference type="Proteomes" id="UP000064029"/>
    </source>
</evidence>
<sequence length="144" mass="16166">MYWFNLLQIPPEDKSEQKEGTAQIAISFLNQVKLLYRPTTIDGDVHDLPNRLEFSLSRDEKTWRITAKNPTGFYATFVDIAHLLSGSEILPVDLGHEVTLAPFSSRTWRVAGSKMSILSPVFEFSLIDDSGSPKSSRKPVAIMP</sequence>
<keyword evidence="3" id="KW-0732">Signal</keyword>
<dbReference type="Proteomes" id="UP000064029">
    <property type="component" value="Unassembled WGS sequence"/>
</dbReference>
<evidence type="ECO:0000256" key="3">
    <source>
        <dbReference type="ARBA" id="ARBA00022729"/>
    </source>
</evidence>
<evidence type="ECO:0000259" key="6">
    <source>
        <dbReference type="Pfam" id="PF00345"/>
    </source>
</evidence>
<name>A0A103RZT7_9BURK</name>
<dbReference type="InterPro" id="IPR013783">
    <property type="entry name" value="Ig-like_fold"/>
</dbReference>
<feature type="domain" description="Pili assembly chaperone N-terminal" evidence="6">
    <location>
        <begin position="1"/>
        <end position="41"/>
    </location>
</feature>
<dbReference type="InterPro" id="IPR016147">
    <property type="entry name" value="Pili_assmbl_chaperone_N"/>
</dbReference>
<keyword evidence="4" id="KW-0574">Periplasm</keyword>
<dbReference type="InterPro" id="IPR036316">
    <property type="entry name" value="Pili_assmbl_chap_C_dom_sf"/>
</dbReference>
<dbReference type="Pfam" id="PF02753">
    <property type="entry name" value="PapD_C"/>
    <property type="match status" value="1"/>
</dbReference>
<evidence type="ECO:0000256" key="4">
    <source>
        <dbReference type="ARBA" id="ARBA00022764"/>
    </source>
</evidence>
<evidence type="ECO:0000256" key="1">
    <source>
        <dbReference type="ARBA" id="ARBA00004418"/>
    </source>
</evidence>
<dbReference type="SUPFAM" id="SSF49354">
    <property type="entry name" value="PapD-like"/>
    <property type="match status" value="1"/>
</dbReference>
<feature type="domain" description="Pili assembly chaperone C-terminal" evidence="7">
    <location>
        <begin position="68"/>
        <end position="132"/>
    </location>
</feature>
<dbReference type="GO" id="GO:0030288">
    <property type="term" value="C:outer membrane-bounded periplasmic space"/>
    <property type="evidence" value="ECO:0007669"/>
    <property type="project" value="InterPro"/>
</dbReference>
<evidence type="ECO:0000313" key="8">
    <source>
        <dbReference type="EMBL" id="KVG77027.1"/>
    </source>
</evidence>
<dbReference type="GO" id="GO:0071555">
    <property type="term" value="P:cell wall organization"/>
    <property type="evidence" value="ECO:0007669"/>
    <property type="project" value="InterPro"/>
</dbReference>